<dbReference type="InterPro" id="IPR028889">
    <property type="entry name" value="USP"/>
</dbReference>
<dbReference type="GO" id="GO:0005829">
    <property type="term" value="C:cytosol"/>
    <property type="evidence" value="ECO:0007669"/>
    <property type="project" value="TreeGrafter"/>
</dbReference>
<accession>A0A0A9ABW1</accession>
<dbReference type="Gene3D" id="3.90.70.10">
    <property type="entry name" value="Cysteine proteinases"/>
    <property type="match status" value="1"/>
</dbReference>
<name>A0A0A9ABW1_ARUDO</name>
<evidence type="ECO:0000259" key="1">
    <source>
        <dbReference type="PROSITE" id="PS50235"/>
    </source>
</evidence>
<sequence>MNAMVQCLLVLDKLRARMLGPDAPKGLAAMTLGELFVETSSAGGMLDPDKLLTYVRSHDQTYEGGMHDSYQLLGSLRDALNEDEEKYKNLNGQNGAPTVINSIFGFELSETRTCKCCLSNSVSHPFFYDLSLALPSKGYPAKNAASPQTSESLKSQPENIAIQLFRENEQTSSEKIQTVAESDDSHLLGSELEDVVVEETPEPLEVGEFMRFFTSSKAMTADVGGVLES</sequence>
<dbReference type="InterPro" id="IPR050164">
    <property type="entry name" value="Peptidase_C19"/>
</dbReference>
<dbReference type="GO" id="GO:0004843">
    <property type="term" value="F:cysteine-type deubiquitinase activity"/>
    <property type="evidence" value="ECO:0007669"/>
    <property type="project" value="InterPro"/>
</dbReference>
<evidence type="ECO:0000313" key="2">
    <source>
        <dbReference type="EMBL" id="JAD48571.1"/>
    </source>
</evidence>
<dbReference type="PANTHER" id="PTHR24006">
    <property type="entry name" value="UBIQUITIN CARBOXYL-TERMINAL HYDROLASE"/>
    <property type="match status" value="1"/>
</dbReference>
<feature type="domain" description="USP" evidence="1">
    <location>
        <begin position="1"/>
        <end position="229"/>
    </location>
</feature>
<dbReference type="InterPro" id="IPR038765">
    <property type="entry name" value="Papain-like_cys_pep_sf"/>
</dbReference>
<dbReference type="GO" id="GO:0016579">
    <property type="term" value="P:protein deubiquitination"/>
    <property type="evidence" value="ECO:0007669"/>
    <property type="project" value="InterPro"/>
</dbReference>
<dbReference type="GO" id="GO:0005634">
    <property type="term" value="C:nucleus"/>
    <property type="evidence" value="ECO:0007669"/>
    <property type="project" value="TreeGrafter"/>
</dbReference>
<protein>
    <recommendedName>
        <fullName evidence="1">USP domain-containing protein</fullName>
    </recommendedName>
</protein>
<organism evidence="2">
    <name type="scientific">Arundo donax</name>
    <name type="common">Giant reed</name>
    <name type="synonym">Donax arundinaceus</name>
    <dbReference type="NCBI Taxonomy" id="35708"/>
    <lineage>
        <taxon>Eukaryota</taxon>
        <taxon>Viridiplantae</taxon>
        <taxon>Streptophyta</taxon>
        <taxon>Embryophyta</taxon>
        <taxon>Tracheophyta</taxon>
        <taxon>Spermatophyta</taxon>
        <taxon>Magnoliopsida</taxon>
        <taxon>Liliopsida</taxon>
        <taxon>Poales</taxon>
        <taxon>Poaceae</taxon>
        <taxon>PACMAD clade</taxon>
        <taxon>Arundinoideae</taxon>
        <taxon>Arundineae</taxon>
        <taxon>Arundo</taxon>
    </lineage>
</organism>
<reference evidence="2" key="2">
    <citation type="journal article" date="2015" name="Data Brief">
        <title>Shoot transcriptome of the giant reed, Arundo donax.</title>
        <authorList>
            <person name="Barrero R.A."/>
            <person name="Guerrero F.D."/>
            <person name="Moolhuijzen P."/>
            <person name="Goolsby J.A."/>
            <person name="Tidwell J."/>
            <person name="Bellgard S.E."/>
            <person name="Bellgard M.I."/>
        </authorList>
    </citation>
    <scope>NUCLEOTIDE SEQUENCE</scope>
    <source>
        <tissue evidence="2">Shoot tissue taken approximately 20 cm above the soil surface</tissue>
    </source>
</reference>
<dbReference type="PROSITE" id="PS50235">
    <property type="entry name" value="USP_3"/>
    <property type="match status" value="1"/>
</dbReference>
<reference evidence="2" key="1">
    <citation type="submission" date="2014-09" db="EMBL/GenBank/DDBJ databases">
        <authorList>
            <person name="Magalhaes I.L.F."/>
            <person name="Oliveira U."/>
            <person name="Santos F.R."/>
            <person name="Vidigal T.H.D.A."/>
            <person name="Brescovit A.D."/>
            <person name="Santos A.J."/>
        </authorList>
    </citation>
    <scope>NUCLEOTIDE SEQUENCE</scope>
    <source>
        <tissue evidence="2">Shoot tissue taken approximately 20 cm above the soil surface</tissue>
    </source>
</reference>
<dbReference type="EMBL" id="GBRH01249324">
    <property type="protein sequence ID" value="JAD48571.1"/>
    <property type="molecule type" value="Transcribed_RNA"/>
</dbReference>
<proteinExistence type="predicted"/>
<dbReference type="Pfam" id="PF00443">
    <property type="entry name" value="UCH"/>
    <property type="match status" value="1"/>
</dbReference>
<dbReference type="InterPro" id="IPR001394">
    <property type="entry name" value="Peptidase_C19_UCH"/>
</dbReference>
<dbReference type="AlphaFoldDB" id="A0A0A9ABW1"/>
<dbReference type="SUPFAM" id="SSF54001">
    <property type="entry name" value="Cysteine proteinases"/>
    <property type="match status" value="1"/>
</dbReference>
<dbReference type="PANTHER" id="PTHR24006:SF886">
    <property type="entry name" value="UBIQUITIN CARBOXYL-TERMINAL HYDROLASE"/>
    <property type="match status" value="1"/>
</dbReference>